<dbReference type="AlphaFoldDB" id="A0A1I0ES59"/>
<dbReference type="GO" id="GO:0003677">
    <property type="term" value="F:DNA binding"/>
    <property type="evidence" value="ECO:0007669"/>
    <property type="project" value="InterPro"/>
</dbReference>
<reference evidence="3 4" key="1">
    <citation type="submission" date="2016-10" db="EMBL/GenBank/DDBJ databases">
        <authorList>
            <person name="de Groot N.N."/>
        </authorList>
    </citation>
    <scope>NUCLEOTIDE SEQUENCE [LARGE SCALE GENOMIC DNA]</scope>
    <source>
        <strain evidence="3 4">DSM 1801</strain>
    </source>
</reference>
<dbReference type="Gene3D" id="3.60.15.10">
    <property type="entry name" value="Ribonuclease Z/Hydroxyacylglutathione hydrolase-like"/>
    <property type="match status" value="1"/>
</dbReference>
<dbReference type="InterPro" id="IPR052159">
    <property type="entry name" value="Competence_DNA_uptake"/>
</dbReference>
<dbReference type="GO" id="GO:0008270">
    <property type="term" value="F:zinc ion binding"/>
    <property type="evidence" value="ECO:0007669"/>
    <property type="project" value="InterPro"/>
</dbReference>
<dbReference type="InterPro" id="IPR035681">
    <property type="entry name" value="ComA-like_MBL"/>
</dbReference>
<dbReference type="PANTHER" id="PTHR30619:SF7">
    <property type="entry name" value="BETA-LACTAMASE DOMAIN PROTEIN"/>
    <property type="match status" value="1"/>
</dbReference>
<keyword evidence="1" id="KW-0010">Activator</keyword>
<feature type="domain" description="Metallo-beta-lactamase" evidence="2">
    <location>
        <begin position="67"/>
        <end position="258"/>
    </location>
</feature>
<proteinExistence type="predicted"/>
<dbReference type="InterPro" id="IPR035451">
    <property type="entry name" value="Ada-like_dom_sf"/>
</dbReference>
<dbReference type="RefSeq" id="WP_092478605.1">
    <property type="nucleotide sequence ID" value="NZ_FOHN01000024.1"/>
</dbReference>
<dbReference type="SUPFAM" id="SSF56281">
    <property type="entry name" value="Metallo-hydrolase/oxidoreductase"/>
    <property type="match status" value="1"/>
</dbReference>
<dbReference type="GO" id="GO:0006355">
    <property type="term" value="P:regulation of DNA-templated transcription"/>
    <property type="evidence" value="ECO:0007669"/>
    <property type="project" value="InterPro"/>
</dbReference>
<dbReference type="Pfam" id="PF00753">
    <property type="entry name" value="Lactamase_B"/>
    <property type="match status" value="1"/>
</dbReference>
<dbReference type="Gene3D" id="3.40.10.10">
    <property type="entry name" value="DNA Methylphosphotriester Repair Domain"/>
    <property type="match status" value="1"/>
</dbReference>
<name>A0A1I0ES59_9FIRM</name>
<evidence type="ECO:0000313" key="4">
    <source>
        <dbReference type="Proteomes" id="UP000199800"/>
    </source>
</evidence>
<dbReference type="PROSITE" id="PS51257">
    <property type="entry name" value="PROKAR_LIPOPROTEIN"/>
    <property type="match status" value="1"/>
</dbReference>
<dbReference type="SMART" id="SM00849">
    <property type="entry name" value="Lactamase_B"/>
    <property type="match status" value="1"/>
</dbReference>
<dbReference type="CDD" id="cd07731">
    <property type="entry name" value="ComA-like_MBL-fold"/>
    <property type="match status" value="1"/>
</dbReference>
<dbReference type="STRING" id="29364.SAMN04487772_12419"/>
<dbReference type="InterPro" id="IPR004026">
    <property type="entry name" value="Ada_DNA_repair_Zn-bd"/>
</dbReference>
<keyword evidence="4" id="KW-1185">Reference proteome</keyword>
<evidence type="ECO:0000313" key="3">
    <source>
        <dbReference type="EMBL" id="SET48079.1"/>
    </source>
</evidence>
<dbReference type="GO" id="GO:0008168">
    <property type="term" value="F:methyltransferase activity"/>
    <property type="evidence" value="ECO:0007669"/>
    <property type="project" value="InterPro"/>
</dbReference>
<sequence length="377" mass="42029">MKKFSKHFFKKQLVTLYAFIFLLFGLTLTSCQNIFTLSPDQPSSSNIPDIAKETTSQLTVHYLDVGQADCILLQNQGQNVLIDAGNRADFFTIQSYLNKLNIKKLNTFVLTHPHEDHIGSASLIIQNYDIGTVYMTNKSSASKVYQSLLKELDRKKISPKVPHPGDNFFIGETAFTFLGPVAQYDDLNSMSLVLRADFGDNSFLFTGDSTNEAEKDMLQEKVPLEAQVLKVGHHGSRASSSYVFLKAVNPEFSVISTETGNDYGHPHKEILSRLNDIGSTLFRTDKSGTIIATSNGKEIIWNTAGVKSSKEHVTDENGLTQKDDKITYTRGFIGNRNSKTFHTHNCSSLPKKENQIRFATRKKALDAGYHPCGKCNP</sequence>
<dbReference type="SUPFAM" id="SSF57884">
    <property type="entry name" value="Ada DNA repair protein, N-terminal domain (N-Ada 10)"/>
    <property type="match status" value="1"/>
</dbReference>
<dbReference type="Proteomes" id="UP000199800">
    <property type="component" value="Unassembled WGS sequence"/>
</dbReference>
<evidence type="ECO:0000259" key="2">
    <source>
        <dbReference type="SMART" id="SM00849"/>
    </source>
</evidence>
<accession>A0A1I0ES59</accession>
<protein>
    <submittedName>
        <fullName evidence="3">Competence protein ComEC</fullName>
    </submittedName>
</protein>
<dbReference type="InterPro" id="IPR036866">
    <property type="entry name" value="RibonucZ/Hydroxyglut_hydro"/>
</dbReference>
<organism evidence="3 4">
    <name type="scientific">[Clostridium] polysaccharolyticum</name>
    <dbReference type="NCBI Taxonomy" id="29364"/>
    <lineage>
        <taxon>Bacteria</taxon>
        <taxon>Bacillati</taxon>
        <taxon>Bacillota</taxon>
        <taxon>Clostridia</taxon>
        <taxon>Lachnospirales</taxon>
        <taxon>Lachnospiraceae</taxon>
    </lineage>
</organism>
<evidence type="ECO:0000256" key="1">
    <source>
        <dbReference type="ARBA" id="ARBA00023159"/>
    </source>
</evidence>
<dbReference type="GO" id="GO:0006281">
    <property type="term" value="P:DNA repair"/>
    <property type="evidence" value="ECO:0007669"/>
    <property type="project" value="InterPro"/>
</dbReference>
<gene>
    <name evidence="3" type="ORF">SAMN04487772_12419</name>
</gene>
<dbReference type="OrthoDB" id="9783680at2"/>
<dbReference type="EMBL" id="FOHN01000024">
    <property type="protein sequence ID" value="SET48079.1"/>
    <property type="molecule type" value="Genomic_DNA"/>
</dbReference>
<dbReference type="PANTHER" id="PTHR30619">
    <property type="entry name" value="DNA INTERNALIZATION/COMPETENCE PROTEIN COMEC/REC2"/>
    <property type="match status" value="1"/>
</dbReference>
<dbReference type="Pfam" id="PF02805">
    <property type="entry name" value="Ada_Zn_binding"/>
    <property type="match status" value="1"/>
</dbReference>
<dbReference type="InterPro" id="IPR001279">
    <property type="entry name" value="Metallo-B-lactamas"/>
</dbReference>